<keyword evidence="5" id="KW-0217">Developmental protein</keyword>
<dbReference type="InterPro" id="IPR036020">
    <property type="entry name" value="WW_dom_sf"/>
</dbReference>
<dbReference type="InterPro" id="IPR006560">
    <property type="entry name" value="AWS_dom"/>
</dbReference>
<dbReference type="PROSITE" id="PS50280">
    <property type="entry name" value="SET"/>
    <property type="match status" value="1"/>
</dbReference>
<feature type="region of interest" description="Disordered" evidence="17">
    <location>
        <begin position="833"/>
        <end position="943"/>
    </location>
</feature>
<sequence length="1985" mass="223625">MRNIKYHLSPVSPIIGKTSLSRTSSSSESENCSERSINSSGGSSTRSYRSGDKLRVNLKRMSLHKTKLNPTASYSNQQLGIESDVNEDVKTEKNANSISTADITKSLLLEWEEDLQETLTNEKKEQLLEESQEVMVDVGEDQQIDDNLIKDTFQIEEVFDAKQSPLKSNQANVEGIIKGTEISSDASVIIIDDSSISNSEIYTNLKSMDIVEDKDAEFNQSPSEIKSPLLAGALQDVKETEASGEPKQIDKEIVNEYQPVATEMNNEITQETTVPPPEECSVADEQSEVLKINEISASRKAPEMPSPVVEDTKHVITIPKKRGRKPRFRNLHEPELLEKVVASSTTKKEIVESSISNNFDLSTVQNVAEYNIKVQPTSGAEVVSSLTAHIPIQRSEYQYFEKDALTKSAESEEYEAQIAPNVDTIKTTEYEEEKKSTTTEHQLHQLDVIATQQSDLEIEEGKKSKSNDVNSGLGIEVVDNQIVTDARSSHVELKEESKSLSTLLTNEITEREIDMIEKKDGSFALSLNDNCQTLRPELDTNVIHQVDIETNMLLDILRQLSFIEGKPASCNLWKKFDTDSTSSNSSSIRSETASPLTFKKVIRRCDRRSRRSEESTNKTLEETFAEITALSSKITLEITASDLAEEKKDMVDVGEDVSKGNAETADEESLIGETKKEKEKILTTAAEENLIVSLEKSKSQEATIAVGKRGREQENNLIYIDPSLPITTSKEDNETKNRKNLENREDVEEPERAGKCNKMATKHISIPVSLTGVPDENLTPFQSEHDVSKKEEFPFDSNIVPVTFNNNVIGSREALSTLPVGNENNVTKLSNRKRDLSANRKQDVKNSVKKQSKKLKSNQENVLLLTNEDSTSKSSKSSSSAPKRGRKPKNQSHSLTEQRSTASATNSGKRKGKKDAKVTSAEDIKKPNVYPESNEDSQKDVDAQNFGATADKMLDEKSAKRKRQKRLKKDFEAALIDDFNNKESLTLLLGLSESTYSVSSPKITKEPLYTQTIRETISVSTVCNAATPDIEEDPDPLKDIEKFIEAGVNLLKKDYKIDEDITQEYTEVTTIVNTFETPVDTPIATPSATPPPKSPINSDTFTTPDVEEIFGVRRSHRIKQITKAPKALVGRGLVRDRERFSIKDDVETKSHYTLDDHLTDLAEVEAKNAKFLKEMEERLSNFQVIKENEYKCERVISREARKMICDCFLTAEEEERGELGCGEDCLNRLLMIECGPDCNVKERCTNKRFQKFLCSPCRVFRTEKKGFGIMADIEILPGEFLMEYVGEVIDSEEFENRHFTYCRDKNRHYYFMALRSDAIIDATIKGNISRFINHSCDPNAETQKWTVNGELRIGFFSRKSIMPGEEITFDYQYQRYGRKALRCYCESANCRGWIGQEPTSDEGEQIDEESDEEEEEESSHLLVPDDDDEDDDSDASIADPEEVQKKLEMAAAQAEAELGSITIEENKVKGNEKSNLDDIGKKEEKGDSGKASQTEIEIEDSKSKFKKLLSKMAEKVAAKQKQNKRQQKLERKRKTENATRELGSNKQRFLEDPDIEDEVEFLKRCGLKNQSDTLRLSRLMVRAKLVETRLNLLEILGKGELPCRRLFLDYHGLRLVHGWMSEDGGNMQIRLAILQTLETLPVTNKTVLTDSKVLRVVRNWCGPNGPLSPNDDSSKESCGGGLITQDDRAIQGVGEPDSQLAEVERLGCKLIAMWDGLPEIFRIPKKERIEQMKEHEREADRQYAATAESEANKNFTDRYQRDRFGRGTASSAYNRFVKPNSTKITNTSAGGSNINRAPVGNCNSPSESVKNLSKAQRREMFAAKVAREEADKRLAEERRECEIKCRFFGLDPKKTRHQDIPFCVNPQTGQWYSMDRKPIPTPPSYAHIQVPVKPKSTDPADYQLPAVVATLPPHWKFAITPQGKIYYYHIKYRISQWEPPTPTQMQNSEIEEDDADSDSELMNTGDSSEDDDEILIGMDEAQLKA</sequence>
<feature type="compositionally biased region" description="Acidic residues" evidence="17">
    <location>
        <begin position="1399"/>
        <end position="1417"/>
    </location>
</feature>
<feature type="compositionally biased region" description="Basic and acidic residues" evidence="17">
    <location>
        <begin position="1527"/>
        <end position="1539"/>
    </location>
</feature>
<evidence type="ECO:0000256" key="5">
    <source>
        <dbReference type="ARBA" id="ARBA00022473"/>
    </source>
</evidence>
<evidence type="ECO:0000256" key="1">
    <source>
        <dbReference type="ARBA" id="ARBA00004123"/>
    </source>
</evidence>
<dbReference type="GO" id="GO:0032259">
    <property type="term" value="P:methylation"/>
    <property type="evidence" value="ECO:0007669"/>
    <property type="project" value="UniProtKB-KW"/>
</dbReference>
<feature type="compositionally biased region" description="Basic and acidic residues" evidence="17">
    <location>
        <begin position="833"/>
        <end position="846"/>
    </location>
</feature>
<organism evidence="22 23">
    <name type="scientific">Glossina austeni</name>
    <name type="common">Savannah tsetse fly</name>
    <dbReference type="NCBI Taxonomy" id="7395"/>
    <lineage>
        <taxon>Eukaryota</taxon>
        <taxon>Metazoa</taxon>
        <taxon>Ecdysozoa</taxon>
        <taxon>Arthropoda</taxon>
        <taxon>Hexapoda</taxon>
        <taxon>Insecta</taxon>
        <taxon>Pterygota</taxon>
        <taxon>Neoptera</taxon>
        <taxon>Endopterygota</taxon>
        <taxon>Diptera</taxon>
        <taxon>Brachycera</taxon>
        <taxon>Muscomorpha</taxon>
        <taxon>Hippoboscoidea</taxon>
        <taxon>Glossinidae</taxon>
        <taxon>Glossina</taxon>
    </lineage>
</organism>
<dbReference type="Pfam" id="PF17907">
    <property type="entry name" value="AWS"/>
    <property type="match status" value="1"/>
</dbReference>
<feature type="region of interest" description="Disordered" evidence="17">
    <location>
        <begin position="15"/>
        <end position="51"/>
    </location>
</feature>
<feature type="compositionally biased region" description="Basic and acidic residues" evidence="17">
    <location>
        <begin position="729"/>
        <end position="753"/>
    </location>
</feature>
<feature type="region of interest" description="Disordered" evidence="17">
    <location>
        <begin position="1463"/>
        <end position="1498"/>
    </location>
</feature>
<name>A0A1A9VNM8_GLOAU</name>
<feature type="compositionally biased region" description="Low complexity" evidence="17">
    <location>
        <begin position="18"/>
        <end position="48"/>
    </location>
</feature>
<dbReference type="CDD" id="cd19172">
    <property type="entry name" value="SET_SETD2"/>
    <property type="match status" value="1"/>
</dbReference>
<dbReference type="InterPro" id="IPR046341">
    <property type="entry name" value="SET_dom_sf"/>
</dbReference>
<dbReference type="SUPFAM" id="SSF51045">
    <property type="entry name" value="WW domain"/>
    <property type="match status" value="1"/>
</dbReference>
<dbReference type="Pfam" id="PF00856">
    <property type="entry name" value="SET"/>
    <property type="match status" value="1"/>
</dbReference>
<evidence type="ECO:0000256" key="9">
    <source>
        <dbReference type="ARBA" id="ARBA00022691"/>
    </source>
</evidence>
<keyword evidence="15" id="KW-0804">Transcription</keyword>
<feature type="domain" description="SET" evidence="19">
    <location>
        <begin position="1255"/>
        <end position="1372"/>
    </location>
</feature>
<dbReference type="FunFam" id="2.170.270.10:FF:000016">
    <property type="entry name" value="Histone-lysine N-methyltransferase"/>
    <property type="match status" value="1"/>
</dbReference>
<dbReference type="SMART" id="SM00456">
    <property type="entry name" value="WW"/>
    <property type="match status" value="1"/>
</dbReference>
<dbReference type="SMART" id="SM00508">
    <property type="entry name" value="PostSET"/>
    <property type="match status" value="1"/>
</dbReference>
<feature type="region of interest" description="Disordered" evidence="17">
    <location>
        <begin position="1517"/>
        <end position="1547"/>
    </location>
</feature>
<evidence type="ECO:0000256" key="11">
    <source>
        <dbReference type="ARBA" id="ARBA00022782"/>
    </source>
</evidence>
<reference evidence="22" key="1">
    <citation type="submission" date="2020-05" db="UniProtKB">
        <authorList>
            <consortium name="EnsemblMetazoa"/>
        </authorList>
    </citation>
    <scope>IDENTIFICATION</scope>
    <source>
        <strain evidence="22">TTRI</strain>
    </source>
</reference>
<evidence type="ECO:0000259" key="20">
    <source>
        <dbReference type="PROSITE" id="PS50868"/>
    </source>
</evidence>
<dbReference type="Proteomes" id="UP000078200">
    <property type="component" value="Unassembled WGS sequence"/>
</dbReference>
<dbReference type="SMART" id="SM00570">
    <property type="entry name" value="AWS"/>
    <property type="match status" value="1"/>
</dbReference>
<dbReference type="GO" id="GO:0140955">
    <property type="term" value="F:histone H3K36 trimethyltransferase activity"/>
    <property type="evidence" value="ECO:0007669"/>
    <property type="project" value="UniProtKB-EC"/>
</dbReference>
<dbReference type="PROSITE" id="PS51215">
    <property type="entry name" value="AWS"/>
    <property type="match status" value="1"/>
</dbReference>
<keyword evidence="4" id="KW-0158">Chromosome</keyword>
<keyword evidence="23" id="KW-1185">Reference proteome</keyword>
<dbReference type="SUPFAM" id="SSF82199">
    <property type="entry name" value="SET domain"/>
    <property type="match status" value="1"/>
</dbReference>
<dbReference type="InterPro" id="IPR001214">
    <property type="entry name" value="SET_dom"/>
</dbReference>
<dbReference type="InterPro" id="IPR044437">
    <property type="entry name" value="SETD2/Set2_SET"/>
</dbReference>
<evidence type="ECO:0000313" key="23">
    <source>
        <dbReference type="Proteomes" id="UP000078200"/>
    </source>
</evidence>
<keyword evidence="14" id="KW-0805">Transcription regulation</keyword>
<evidence type="ECO:0000256" key="4">
    <source>
        <dbReference type="ARBA" id="ARBA00022454"/>
    </source>
</evidence>
<evidence type="ECO:0000256" key="16">
    <source>
        <dbReference type="ARBA" id="ARBA00023242"/>
    </source>
</evidence>
<feature type="domain" description="Post-SET" evidence="20">
    <location>
        <begin position="1379"/>
        <end position="1395"/>
    </location>
</feature>
<feature type="compositionally biased region" description="Polar residues" evidence="17">
    <location>
        <begin position="1768"/>
        <end position="1814"/>
    </location>
</feature>
<dbReference type="PROSITE" id="PS01159">
    <property type="entry name" value="WW_DOMAIN_1"/>
    <property type="match status" value="1"/>
</dbReference>
<keyword evidence="8" id="KW-0808">Transferase</keyword>
<feature type="region of interest" description="Disordered" evidence="17">
    <location>
        <begin position="1394"/>
        <end position="1436"/>
    </location>
</feature>
<evidence type="ECO:0000313" key="22">
    <source>
        <dbReference type="EnsemblMetazoa" id="GAUT042724-PA"/>
    </source>
</evidence>
<keyword evidence="12" id="KW-0862">Zinc</keyword>
<feature type="compositionally biased region" description="Acidic residues" evidence="17">
    <location>
        <begin position="1424"/>
        <end position="1434"/>
    </location>
</feature>
<dbReference type="PANTHER" id="PTHR46711">
    <property type="entry name" value="HISTONE-LYSINE N-METHYLTRANSFERASE SETD2"/>
    <property type="match status" value="1"/>
</dbReference>
<dbReference type="VEuPathDB" id="VectorBase:GAUT042724"/>
<comment type="subcellular location">
    <subcellularLocation>
        <location evidence="2">Chromosome</location>
    </subcellularLocation>
    <subcellularLocation>
        <location evidence="1">Nucleus</location>
    </subcellularLocation>
</comment>
<dbReference type="SMART" id="SM00317">
    <property type="entry name" value="SET"/>
    <property type="match status" value="1"/>
</dbReference>
<dbReference type="Gene3D" id="2.20.70.10">
    <property type="match status" value="1"/>
</dbReference>
<evidence type="ECO:0000256" key="7">
    <source>
        <dbReference type="ARBA" id="ARBA00022603"/>
    </source>
</evidence>
<evidence type="ECO:0000256" key="3">
    <source>
        <dbReference type="ARBA" id="ARBA00012178"/>
    </source>
</evidence>
<dbReference type="STRING" id="7395.A0A1A9VNM8"/>
<dbReference type="PANTHER" id="PTHR46711:SF1">
    <property type="entry name" value="HISTONE-LYSINE N-METHYLTRANSFERASE SETD2"/>
    <property type="match status" value="1"/>
</dbReference>
<evidence type="ECO:0000256" key="10">
    <source>
        <dbReference type="ARBA" id="ARBA00022723"/>
    </source>
</evidence>
<feature type="region of interest" description="Disordered" evidence="17">
    <location>
        <begin position="1938"/>
        <end position="1985"/>
    </location>
</feature>
<dbReference type="CDD" id="cd00201">
    <property type="entry name" value="WW"/>
    <property type="match status" value="1"/>
</dbReference>
<feature type="region of interest" description="Disordered" evidence="17">
    <location>
        <begin position="1733"/>
        <end position="1814"/>
    </location>
</feature>
<keyword evidence="11" id="KW-0221">Differentiation</keyword>
<dbReference type="GO" id="GO:0030154">
    <property type="term" value="P:cell differentiation"/>
    <property type="evidence" value="ECO:0007669"/>
    <property type="project" value="UniProtKB-KW"/>
</dbReference>
<proteinExistence type="predicted"/>
<evidence type="ECO:0000259" key="21">
    <source>
        <dbReference type="PROSITE" id="PS51215"/>
    </source>
</evidence>
<keyword evidence="6" id="KW-0597">Phosphoprotein</keyword>
<keyword evidence="13" id="KW-0156">Chromatin regulator</keyword>
<feature type="compositionally biased region" description="Basic and acidic residues" evidence="17">
    <location>
        <begin position="1464"/>
        <end position="1488"/>
    </location>
</feature>
<feature type="compositionally biased region" description="Basic and acidic residues" evidence="17">
    <location>
        <begin position="915"/>
        <end position="926"/>
    </location>
</feature>
<dbReference type="Gene3D" id="2.170.270.10">
    <property type="entry name" value="SET domain"/>
    <property type="match status" value="1"/>
</dbReference>
<evidence type="ECO:0000259" key="19">
    <source>
        <dbReference type="PROSITE" id="PS50280"/>
    </source>
</evidence>
<evidence type="ECO:0000256" key="17">
    <source>
        <dbReference type="SAM" id="MobiDB-lite"/>
    </source>
</evidence>
<keyword evidence="7" id="KW-0489">Methyltransferase</keyword>
<feature type="region of interest" description="Disordered" evidence="17">
    <location>
        <begin position="726"/>
        <end position="753"/>
    </location>
</feature>
<evidence type="ECO:0000256" key="8">
    <source>
        <dbReference type="ARBA" id="ARBA00022679"/>
    </source>
</evidence>
<feature type="compositionally biased region" description="Basic and acidic residues" evidence="17">
    <location>
        <begin position="1755"/>
        <end position="1765"/>
    </location>
</feature>
<protein>
    <recommendedName>
        <fullName evidence="3">[histone H3]-lysine(36) N-trimethyltransferase</fullName>
        <ecNumber evidence="3">2.1.1.359</ecNumber>
    </recommendedName>
</protein>
<feature type="compositionally biased region" description="Acidic residues" evidence="17">
    <location>
        <begin position="1949"/>
        <end position="1959"/>
    </location>
</feature>
<evidence type="ECO:0000256" key="13">
    <source>
        <dbReference type="ARBA" id="ARBA00022853"/>
    </source>
</evidence>
<dbReference type="PROSITE" id="PS50020">
    <property type="entry name" value="WW_DOMAIN_2"/>
    <property type="match status" value="1"/>
</dbReference>
<evidence type="ECO:0000256" key="6">
    <source>
        <dbReference type="ARBA" id="ARBA00022553"/>
    </source>
</evidence>
<dbReference type="InterPro" id="IPR003616">
    <property type="entry name" value="Post-SET_dom"/>
</dbReference>
<dbReference type="GO" id="GO:0005634">
    <property type="term" value="C:nucleus"/>
    <property type="evidence" value="ECO:0007669"/>
    <property type="project" value="UniProtKB-SubCell"/>
</dbReference>
<feature type="compositionally biased region" description="Basic residues" evidence="17">
    <location>
        <begin position="847"/>
        <end position="856"/>
    </location>
</feature>
<feature type="compositionally biased region" description="Polar residues" evidence="17">
    <location>
        <begin position="891"/>
        <end position="907"/>
    </location>
</feature>
<dbReference type="PROSITE" id="PS50868">
    <property type="entry name" value="POST_SET"/>
    <property type="match status" value="1"/>
</dbReference>
<dbReference type="Pfam" id="PF00397">
    <property type="entry name" value="WW"/>
    <property type="match status" value="1"/>
</dbReference>
<dbReference type="GO" id="GO:0010468">
    <property type="term" value="P:regulation of gene expression"/>
    <property type="evidence" value="ECO:0007669"/>
    <property type="project" value="UniProtKB-ARBA"/>
</dbReference>
<keyword evidence="16" id="KW-0539">Nucleus</keyword>
<keyword evidence="9" id="KW-0949">S-adenosyl-L-methionine</keyword>
<evidence type="ECO:0000256" key="15">
    <source>
        <dbReference type="ARBA" id="ARBA00023163"/>
    </source>
</evidence>
<evidence type="ECO:0000259" key="18">
    <source>
        <dbReference type="PROSITE" id="PS50020"/>
    </source>
</evidence>
<accession>A0A1A9VNM8</accession>
<dbReference type="InterPro" id="IPR042294">
    <property type="entry name" value="SETD2_animal"/>
</dbReference>
<evidence type="ECO:0000256" key="14">
    <source>
        <dbReference type="ARBA" id="ARBA00023015"/>
    </source>
</evidence>
<evidence type="ECO:0000256" key="12">
    <source>
        <dbReference type="ARBA" id="ARBA00022833"/>
    </source>
</evidence>
<dbReference type="InterPro" id="IPR001202">
    <property type="entry name" value="WW_dom"/>
</dbReference>
<dbReference type="GO" id="GO:0046872">
    <property type="term" value="F:metal ion binding"/>
    <property type="evidence" value="ECO:0007669"/>
    <property type="project" value="UniProtKB-KW"/>
</dbReference>
<feature type="domain" description="AWS" evidence="21">
    <location>
        <begin position="1200"/>
        <end position="1253"/>
    </location>
</feature>
<dbReference type="EC" id="2.1.1.359" evidence="3"/>
<keyword evidence="10" id="KW-0479">Metal-binding</keyword>
<feature type="domain" description="WW" evidence="18">
    <location>
        <begin position="1909"/>
        <end position="1942"/>
    </location>
</feature>
<dbReference type="GO" id="GO:0005694">
    <property type="term" value="C:chromosome"/>
    <property type="evidence" value="ECO:0007669"/>
    <property type="project" value="UniProtKB-SubCell"/>
</dbReference>
<dbReference type="EnsemblMetazoa" id="GAUT042724-RA">
    <property type="protein sequence ID" value="GAUT042724-PA"/>
    <property type="gene ID" value="GAUT042724"/>
</dbReference>
<feature type="region of interest" description="Disordered" evidence="17">
    <location>
        <begin position="1081"/>
        <end position="1101"/>
    </location>
</feature>
<evidence type="ECO:0000256" key="2">
    <source>
        <dbReference type="ARBA" id="ARBA00004286"/>
    </source>
</evidence>